<dbReference type="GO" id="GO:0046872">
    <property type="term" value="F:metal ion binding"/>
    <property type="evidence" value="ECO:0007669"/>
    <property type="project" value="UniProtKB-KW"/>
</dbReference>
<evidence type="ECO:0000313" key="4">
    <source>
        <dbReference type="EMBL" id="PKZ63772.1"/>
    </source>
</evidence>
<dbReference type="RefSeq" id="WP_101821621.1">
    <property type="nucleotide sequence ID" value="NZ_PKJC01000020.1"/>
</dbReference>
<name>A0A2I1R3R1_9ACTN</name>
<dbReference type="GO" id="GO:0004805">
    <property type="term" value="F:trehalose-phosphatase activity"/>
    <property type="evidence" value="ECO:0007669"/>
    <property type="project" value="UniProtKB-EC"/>
</dbReference>
<evidence type="ECO:0000313" key="5">
    <source>
        <dbReference type="Proteomes" id="UP000234662"/>
    </source>
</evidence>
<dbReference type="GO" id="GO:0005992">
    <property type="term" value="P:trehalose biosynthetic process"/>
    <property type="evidence" value="ECO:0007669"/>
    <property type="project" value="UniProtKB-UniPathway"/>
</dbReference>
<proteinExistence type="inferred from homology"/>
<gene>
    <name evidence="4" type="primary">otsB</name>
    <name evidence="4" type="ORF">CYJ73_19660</name>
</gene>
<dbReference type="Proteomes" id="UP000234662">
    <property type="component" value="Unassembled WGS sequence"/>
</dbReference>
<comment type="pathway">
    <text evidence="3">Glycan biosynthesis; trehalose biosynthesis.</text>
</comment>
<dbReference type="PANTHER" id="PTHR43768:SF3">
    <property type="entry name" value="TREHALOSE 6-PHOSPHATE PHOSPHATASE"/>
    <property type="match status" value="1"/>
</dbReference>
<sequence>MSDNGIPEELTEALTRAAGVGVLLLASDYDGCVSPIVARPEDAVPDPASIDALVAAAALPDTVVAVVSGRERAVLAALSGLDAPVVLVGSHGSEFESGFAVEITDDARALLNRLIDELSSIAADFPGSTVEVKPASTVLHVRNASEADAVAALDRVRTGPASWPGVHTTEGKAVLELAVIETSKGHALDTLRDRIGADAVIYLGDDVTDEKAFAHLRPEAGDIGIKVGEGDTAAEFRIADTGDVATVLAFVAERRARTASVG</sequence>
<organism evidence="4 5">
    <name type="scientific">Gordonia terrae</name>
    <dbReference type="NCBI Taxonomy" id="2055"/>
    <lineage>
        <taxon>Bacteria</taxon>
        <taxon>Bacillati</taxon>
        <taxon>Actinomycetota</taxon>
        <taxon>Actinomycetes</taxon>
        <taxon>Mycobacteriales</taxon>
        <taxon>Gordoniaceae</taxon>
        <taxon>Gordonia</taxon>
    </lineage>
</organism>
<keyword evidence="3" id="KW-0460">Magnesium</keyword>
<comment type="function">
    <text evidence="2 3">Removes the phosphate from trehalose 6-phosphate to produce free trehalose.</text>
</comment>
<protein>
    <recommendedName>
        <fullName evidence="3">Trehalose 6-phosphate phosphatase</fullName>
        <ecNumber evidence="3">3.1.3.12</ecNumber>
    </recommendedName>
</protein>
<comment type="catalytic activity">
    <reaction evidence="3">
        <text>alpha,alpha-trehalose 6-phosphate + H2O = alpha,alpha-trehalose + phosphate</text>
        <dbReference type="Rhea" id="RHEA:23420"/>
        <dbReference type="ChEBI" id="CHEBI:15377"/>
        <dbReference type="ChEBI" id="CHEBI:16551"/>
        <dbReference type="ChEBI" id="CHEBI:43474"/>
        <dbReference type="ChEBI" id="CHEBI:58429"/>
        <dbReference type="EC" id="3.1.3.12"/>
    </reaction>
</comment>
<comment type="similarity">
    <text evidence="3">Belongs to the trehalose phosphatase family.</text>
</comment>
<evidence type="ECO:0000256" key="3">
    <source>
        <dbReference type="RuleBase" id="RU361117"/>
    </source>
</evidence>
<accession>A0A2I1R3R1</accession>
<comment type="caution">
    <text evidence="4">The sequence shown here is derived from an EMBL/GenBank/DDBJ whole genome shotgun (WGS) entry which is preliminary data.</text>
</comment>
<dbReference type="AlphaFoldDB" id="A0A2I1R3R1"/>
<dbReference type="UniPathway" id="UPA00299"/>
<dbReference type="EMBL" id="PKJC01000020">
    <property type="protein sequence ID" value="PKZ63772.1"/>
    <property type="molecule type" value="Genomic_DNA"/>
</dbReference>
<reference evidence="4 5" key="1">
    <citation type="submission" date="2017-12" db="EMBL/GenBank/DDBJ databases">
        <title>Phylogenetic diversity of female urinary microbiome.</title>
        <authorList>
            <person name="Thomas-White K."/>
            <person name="Wolfe A.J."/>
        </authorList>
    </citation>
    <scope>NUCLEOTIDE SEQUENCE [LARGE SCALE GENOMIC DNA]</scope>
    <source>
        <strain evidence="4 5">UMB0777</strain>
    </source>
</reference>
<keyword evidence="3" id="KW-0479">Metal-binding</keyword>
<dbReference type="SUPFAM" id="SSF56784">
    <property type="entry name" value="HAD-like"/>
    <property type="match status" value="1"/>
</dbReference>
<dbReference type="Pfam" id="PF02358">
    <property type="entry name" value="Trehalose_PPase"/>
    <property type="match status" value="1"/>
</dbReference>
<dbReference type="InterPro" id="IPR044651">
    <property type="entry name" value="OTSB-like"/>
</dbReference>
<keyword evidence="1 3" id="KW-0378">Hydrolase</keyword>
<dbReference type="NCBIfam" id="TIGR00685">
    <property type="entry name" value="T6PP"/>
    <property type="match status" value="1"/>
</dbReference>
<dbReference type="InterPro" id="IPR036412">
    <property type="entry name" value="HAD-like_sf"/>
</dbReference>
<dbReference type="Gene3D" id="3.40.50.1000">
    <property type="entry name" value="HAD superfamily/HAD-like"/>
    <property type="match status" value="1"/>
</dbReference>
<comment type="cofactor">
    <cofactor evidence="3">
        <name>Mg(2+)</name>
        <dbReference type="ChEBI" id="CHEBI:18420"/>
    </cofactor>
</comment>
<dbReference type="InterPro" id="IPR003337">
    <property type="entry name" value="Trehalose_PPase"/>
</dbReference>
<evidence type="ECO:0000256" key="1">
    <source>
        <dbReference type="ARBA" id="ARBA00022801"/>
    </source>
</evidence>
<dbReference type="Gene3D" id="3.30.70.1020">
    <property type="entry name" value="Trehalose-6-phosphate phosphatase related protein, domain 2"/>
    <property type="match status" value="1"/>
</dbReference>
<evidence type="ECO:0000256" key="2">
    <source>
        <dbReference type="ARBA" id="ARBA00024179"/>
    </source>
</evidence>
<dbReference type="EC" id="3.1.3.12" evidence="3"/>
<dbReference type="PANTHER" id="PTHR43768">
    <property type="entry name" value="TREHALOSE 6-PHOSPHATE PHOSPHATASE"/>
    <property type="match status" value="1"/>
</dbReference>
<dbReference type="STRING" id="2055.BCM27_03960"/>
<dbReference type="InterPro" id="IPR023214">
    <property type="entry name" value="HAD_sf"/>
</dbReference>